<proteinExistence type="inferred from homology"/>
<dbReference type="InterPro" id="IPR000390">
    <property type="entry name" value="Small_drug/metabolite_transptr"/>
</dbReference>
<evidence type="ECO:0000256" key="2">
    <source>
        <dbReference type="ARBA" id="ARBA00022448"/>
    </source>
</evidence>
<name>A0A850PGZ1_9PROT</name>
<gene>
    <name evidence="10" type="ORF">HUK82_15330</name>
</gene>
<feature type="transmembrane region" description="Helical" evidence="9">
    <location>
        <begin position="57"/>
        <end position="78"/>
    </location>
</feature>
<reference evidence="10 11" key="1">
    <citation type="submission" date="2020-06" db="EMBL/GenBank/DDBJ databases">
        <title>Description of novel acetic acid bacteria.</title>
        <authorList>
            <person name="Sombolestani A."/>
        </authorList>
    </citation>
    <scope>NUCLEOTIDE SEQUENCE [LARGE SCALE GENOMIC DNA]</scope>
    <source>
        <strain evidence="10 11">LMG 27010</strain>
    </source>
</reference>
<evidence type="ECO:0000256" key="7">
    <source>
        <dbReference type="ARBA" id="ARBA00038032"/>
    </source>
</evidence>
<dbReference type="AlphaFoldDB" id="A0A850PGZ1"/>
<dbReference type="GO" id="GO:1990961">
    <property type="term" value="P:xenobiotic detoxification by transmembrane export across the plasma membrane"/>
    <property type="evidence" value="ECO:0007669"/>
    <property type="project" value="UniProtKB-ARBA"/>
</dbReference>
<protein>
    <submittedName>
        <fullName evidence="10">Multidrug efflux SMR transporter</fullName>
    </submittedName>
</protein>
<accession>A0A850PGZ1</accession>
<evidence type="ECO:0000256" key="5">
    <source>
        <dbReference type="ARBA" id="ARBA00022989"/>
    </source>
</evidence>
<dbReference type="RefSeq" id="WP_176614772.1">
    <property type="nucleotide sequence ID" value="NZ_JABXXR010000215.1"/>
</dbReference>
<keyword evidence="3" id="KW-1003">Cell membrane</keyword>
<keyword evidence="6 9" id="KW-0472">Membrane</keyword>
<sequence length="112" mass="11842">MRYLYLVVAILSEVCGTTFLKQSDGFSKLVPSLVVVVSYAVTFYCMSLSLKSLPTGIVYATWSGVGIVLIALAARLFQGQRLDPAALVGMGLIVAGVIVMNAFSASGPHQDP</sequence>
<dbReference type="GO" id="GO:0031460">
    <property type="term" value="P:glycine betaine transport"/>
    <property type="evidence" value="ECO:0007669"/>
    <property type="project" value="TreeGrafter"/>
</dbReference>
<feature type="transmembrane region" description="Helical" evidence="9">
    <location>
        <begin position="84"/>
        <end position="103"/>
    </location>
</feature>
<comment type="caution">
    <text evidence="10">The sequence shown here is derived from an EMBL/GenBank/DDBJ whole genome shotgun (WGS) entry which is preliminary data.</text>
</comment>
<comment type="subcellular location">
    <subcellularLocation>
        <location evidence="1 8">Cell membrane</location>
        <topology evidence="1 8">Multi-pass membrane protein</topology>
    </subcellularLocation>
</comment>
<dbReference type="GO" id="GO:0015220">
    <property type="term" value="F:choline transmembrane transporter activity"/>
    <property type="evidence" value="ECO:0007669"/>
    <property type="project" value="TreeGrafter"/>
</dbReference>
<dbReference type="Pfam" id="PF00893">
    <property type="entry name" value="Multi_Drug_Res"/>
    <property type="match status" value="1"/>
</dbReference>
<keyword evidence="11" id="KW-1185">Reference proteome</keyword>
<evidence type="ECO:0000313" key="11">
    <source>
        <dbReference type="Proteomes" id="UP000585665"/>
    </source>
</evidence>
<evidence type="ECO:0000256" key="9">
    <source>
        <dbReference type="SAM" id="Phobius"/>
    </source>
</evidence>
<dbReference type="PANTHER" id="PTHR30561">
    <property type="entry name" value="SMR FAMILY PROTON-DEPENDENT DRUG EFFLUX TRANSPORTER SUGE"/>
    <property type="match status" value="1"/>
</dbReference>
<evidence type="ECO:0000256" key="3">
    <source>
        <dbReference type="ARBA" id="ARBA00022475"/>
    </source>
</evidence>
<dbReference type="GO" id="GO:0005886">
    <property type="term" value="C:plasma membrane"/>
    <property type="evidence" value="ECO:0007669"/>
    <property type="project" value="UniProtKB-SubCell"/>
</dbReference>
<organism evidence="10 11">
    <name type="scientific">Ameyamaea chiangmaiensis</name>
    <dbReference type="NCBI Taxonomy" id="442969"/>
    <lineage>
        <taxon>Bacteria</taxon>
        <taxon>Pseudomonadati</taxon>
        <taxon>Pseudomonadota</taxon>
        <taxon>Alphaproteobacteria</taxon>
        <taxon>Acetobacterales</taxon>
        <taxon>Acetobacteraceae</taxon>
        <taxon>Ameyamaea</taxon>
    </lineage>
</organism>
<dbReference type="FunFam" id="1.10.3730.20:FF:000001">
    <property type="entry name" value="Quaternary ammonium compound resistance transporter SugE"/>
    <property type="match status" value="1"/>
</dbReference>
<dbReference type="InterPro" id="IPR037185">
    <property type="entry name" value="EmrE-like"/>
</dbReference>
<dbReference type="SUPFAM" id="SSF103481">
    <property type="entry name" value="Multidrug resistance efflux transporter EmrE"/>
    <property type="match status" value="1"/>
</dbReference>
<comment type="similarity">
    <text evidence="7 8">Belongs to the drug/metabolite transporter (DMT) superfamily. Small multidrug resistance (SMR) (TC 2.A.7.1) family.</text>
</comment>
<evidence type="ECO:0000256" key="1">
    <source>
        <dbReference type="ARBA" id="ARBA00004651"/>
    </source>
</evidence>
<keyword evidence="4 8" id="KW-0812">Transmembrane</keyword>
<keyword evidence="2" id="KW-0813">Transport</keyword>
<dbReference type="Gene3D" id="1.10.3730.20">
    <property type="match status" value="1"/>
</dbReference>
<dbReference type="Proteomes" id="UP000585665">
    <property type="component" value="Unassembled WGS sequence"/>
</dbReference>
<dbReference type="InterPro" id="IPR045324">
    <property type="entry name" value="Small_multidrug_res"/>
</dbReference>
<dbReference type="GO" id="GO:0015297">
    <property type="term" value="F:antiporter activity"/>
    <property type="evidence" value="ECO:0007669"/>
    <property type="project" value="TreeGrafter"/>
</dbReference>
<evidence type="ECO:0000256" key="4">
    <source>
        <dbReference type="ARBA" id="ARBA00022692"/>
    </source>
</evidence>
<dbReference type="GO" id="GO:0015199">
    <property type="term" value="F:amino-acid betaine transmembrane transporter activity"/>
    <property type="evidence" value="ECO:0007669"/>
    <property type="project" value="TreeGrafter"/>
</dbReference>
<dbReference type="EMBL" id="JABXXR010000215">
    <property type="protein sequence ID" value="NVN41919.1"/>
    <property type="molecule type" value="Genomic_DNA"/>
</dbReference>
<evidence type="ECO:0000256" key="8">
    <source>
        <dbReference type="RuleBase" id="RU003942"/>
    </source>
</evidence>
<keyword evidence="5 9" id="KW-1133">Transmembrane helix</keyword>
<feature type="transmembrane region" description="Helical" evidence="9">
    <location>
        <begin position="26"/>
        <end position="45"/>
    </location>
</feature>
<evidence type="ECO:0000313" key="10">
    <source>
        <dbReference type="EMBL" id="NVN41919.1"/>
    </source>
</evidence>
<evidence type="ECO:0000256" key="6">
    <source>
        <dbReference type="ARBA" id="ARBA00023136"/>
    </source>
</evidence>
<dbReference type="PANTHER" id="PTHR30561:SF1">
    <property type="entry name" value="MULTIDRUG TRANSPORTER EMRE"/>
    <property type="match status" value="1"/>
</dbReference>